<dbReference type="Pfam" id="PF01321">
    <property type="entry name" value="Creatinase_N"/>
    <property type="match status" value="1"/>
</dbReference>
<gene>
    <name evidence="2" type="ORF">S01H1_40365</name>
</gene>
<evidence type="ECO:0000259" key="1">
    <source>
        <dbReference type="Pfam" id="PF01321"/>
    </source>
</evidence>
<dbReference type="EMBL" id="BARS01025557">
    <property type="protein sequence ID" value="GAG05490.1"/>
    <property type="molecule type" value="Genomic_DNA"/>
</dbReference>
<dbReference type="PANTHER" id="PTHR46112:SF2">
    <property type="entry name" value="XAA-PRO AMINOPEPTIDASE P-RELATED"/>
    <property type="match status" value="1"/>
</dbReference>
<dbReference type="InterPro" id="IPR029149">
    <property type="entry name" value="Creatin/AminoP/Spt16_N"/>
</dbReference>
<dbReference type="Gene3D" id="3.40.350.10">
    <property type="entry name" value="Creatinase/prolidase N-terminal domain"/>
    <property type="match status" value="1"/>
</dbReference>
<dbReference type="AlphaFoldDB" id="X0UIT2"/>
<feature type="non-terminal residue" evidence="2">
    <location>
        <position position="117"/>
    </location>
</feature>
<reference evidence="2" key="1">
    <citation type="journal article" date="2014" name="Front. Microbiol.">
        <title>High frequency of phylogenetically diverse reductive dehalogenase-homologous genes in deep subseafloor sedimentary metagenomes.</title>
        <authorList>
            <person name="Kawai M."/>
            <person name="Futagami T."/>
            <person name="Toyoda A."/>
            <person name="Takaki Y."/>
            <person name="Nishi S."/>
            <person name="Hori S."/>
            <person name="Arai W."/>
            <person name="Tsubouchi T."/>
            <person name="Morono Y."/>
            <person name="Uchiyama I."/>
            <person name="Ito T."/>
            <person name="Fujiyama A."/>
            <person name="Inagaki F."/>
            <person name="Takami H."/>
        </authorList>
    </citation>
    <scope>NUCLEOTIDE SEQUENCE</scope>
    <source>
        <strain evidence="2">Expedition CK06-06</strain>
    </source>
</reference>
<feature type="domain" description="Creatinase N-terminal" evidence="1">
    <location>
        <begin position="14"/>
        <end position="116"/>
    </location>
</feature>
<dbReference type="PANTHER" id="PTHR46112">
    <property type="entry name" value="AMINOPEPTIDASE"/>
    <property type="match status" value="1"/>
</dbReference>
<evidence type="ECO:0000313" key="2">
    <source>
        <dbReference type="EMBL" id="GAG05490.1"/>
    </source>
</evidence>
<dbReference type="InterPro" id="IPR050659">
    <property type="entry name" value="Peptidase_M24B"/>
</dbReference>
<dbReference type="InterPro" id="IPR000587">
    <property type="entry name" value="Creatinase_N"/>
</dbReference>
<organism evidence="2">
    <name type="scientific">marine sediment metagenome</name>
    <dbReference type="NCBI Taxonomy" id="412755"/>
    <lineage>
        <taxon>unclassified sequences</taxon>
        <taxon>metagenomes</taxon>
        <taxon>ecological metagenomes</taxon>
    </lineage>
</organism>
<dbReference type="SUPFAM" id="SSF53092">
    <property type="entry name" value="Creatinase/prolidase N-terminal domain"/>
    <property type="match status" value="1"/>
</dbReference>
<accession>X0UIT2</accession>
<sequence length="117" mass="13492">MVKLWVSWNEYRRRIAEVREAMVERELDVLLLSSGKSMFYLSHFTHLTTERPAVLVVPPDGDLVFLGPLLEADHLRHQTKLVGEVRTYLDYPGEKHPIELFAEWLTELGYGKAKIGA</sequence>
<proteinExistence type="predicted"/>
<protein>
    <recommendedName>
        <fullName evidence="1">Creatinase N-terminal domain-containing protein</fullName>
    </recommendedName>
</protein>
<name>X0UIT2_9ZZZZ</name>
<comment type="caution">
    <text evidence="2">The sequence shown here is derived from an EMBL/GenBank/DDBJ whole genome shotgun (WGS) entry which is preliminary data.</text>
</comment>